<organism evidence="1 2">
    <name type="scientific">Rickenella mellea</name>
    <dbReference type="NCBI Taxonomy" id="50990"/>
    <lineage>
        <taxon>Eukaryota</taxon>
        <taxon>Fungi</taxon>
        <taxon>Dikarya</taxon>
        <taxon>Basidiomycota</taxon>
        <taxon>Agaricomycotina</taxon>
        <taxon>Agaricomycetes</taxon>
        <taxon>Hymenochaetales</taxon>
        <taxon>Rickenellaceae</taxon>
        <taxon>Rickenella</taxon>
    </lineage>
</organism>
<protein>
    <submittedName>
        <fullName evidence="1">Uncharacterized protein</fullName>
    </submittedName>
</protein>
<keyword evidence="2" id="KW-1185">Reference proteome</keyword>
<dbReference type="OrthoDB" id="10250320at2759"/>
<evidence type="ECO:0000313" key="2">
    <source>
        <dbReference type="Proteomes" id="UP000294933"/>
    </source>
</evidence>
<evidence type="ECO:0000313" key="1">
    <source>
        <dbReference type="EMBL" id="TDL19209.1"/>
    </source>
</evidence>
<dbReference type="AlphaFoldDB" id="A0A4Y7PX76"/>
<dbReference type="Gene3D" id="1.10.472.10">
    <property type="entry name" value="Cyclin-like"/>
    <property type="match status" value="1"/>
</dbReference>
<gene>
    <name evidence="1" type="ORF">BD410DRAFT_792455</name>
</gene>
<dbReference type="VEuPathDB" id="FungiDB:BD410DRAFT_792455"/>
<dbReference type="EMBL" id="ML170199">
    <property type="protein sequence ID" value="TDL19209.1"/>
    <property type="molecule type" value="Genomic_DNA"/>
</dbReference>
<reference evidence="1 2" key="1">
    <citation type="submission" date="2018-06" db="EMBL/GenBank/DDBJ databases">
        <title>A transcriptomic atlas of mushroom development highlights an independent origin of complex multicellularity.</title>
        <authorList>
            <consortium name="DOE Joint Genome Institute"/>
            <person name="Krizsan K."/>
            <person name="Almasi E."/>
            <person name="Merenyi Z."/>
            <person name="Sahu N."/>
            <person name="Viragh M."/>
            <person name="Koszo T."/>
            <person name="Mondo S."/>
            <person name="Kiss B."/>
            <person name="Balint B."/>
            <person name="Kues U."/>
            <person name="Barry K."/>
            <person name="Hegedus J.C."/>
            <person name="Henrissat B."/>
            <person name="Johnson J."/>
            <person name="Lipzen A."/>
            <person name="Ohm R."/>
            <person name="Nagy I."/>
            <person name="Pangilinan J."/>
            <person name="Yan J."/>
            <person name="Xiong Y."/>
            <person name="Grigoriev I.V."/>
            <person name="Hibbett D.S."/>
            <person name="Nagy L.G."/>
        </authorList>
    </citation>
    <scope>NUCLEOTIDE SEQUENCE [LARGE SCALE GENOMIC DNA]</scope>
    <source>
        <strain evidence="1 2">SZMC22713</strain>
    </source>
</reference>
<dbReference type="Proteomes" id="UP000294933">
    <property type="component" value="Unassembled WGS sequence"/>
</dbReference>
<accession>A0A4Y7PX76</accession>
<proteinExistence type="predicted"/>
<sequence length="104" mass="11709">MSGYQRLRDGIQWSFGHCGYAHPYGFPPLSRFIASAMNDTQSYENPSGSVALLNRQERDYDEVLPPASWHGLFLGAFIIAHKFLSDGSPKNQRWMTVGQSLSSR</sequence>
<name>A0A4Y7PX76_9AGAM</name>